<evidence type="ECO:0008006" key="3">
    <source>
        <dbReference type="Google" id="ProtNLM"/>
    </source>
</evidence>
<sequence length="342" mass="38434">MPNRALWIGHAGDNGQSQGLGAEQSTYRADALLLTTLIRVDKVPHVQQAFTWDYGLACVLMVLRTLGIDCCDDIADLERLCRTTSIWTVDLAYLLNKFSVNFSFCTVTLGANPQYSAGSFYREQLQEDIDRVDELFGKALDAGISIQCRSITAYDIAFLLLSGHCIAIALVDKSKLNLPCMSDHDVQQHNDEPDYMGHYVIICGYDVDDCEFEIRDPARKYVLGIQDTITTLEMGAVEILIVWENLDVRRYELKNSVTGETVVKYLNPAQEVDQSNFTDEATFGDLEVIDNTQLLEWFVENYHQFDCTLEFVTNKSQEGSQFCRGFGGIGGILRYPADVSAY</sequence>
<evidence type="ECO:0000313" key="1">
    <source>
        <dbReference type="EnsemblPlants" id="Zm00001eb226980_P001"/>
    </source>
</evidence>
<dbReference type="PANTHER" id="PTHR31400">
    <property type="entry name" value="GUANYLYL CYCLASE DOMAIN CONTAINING PROTEIN 1 GUCD1"/>
    <property type="match status" value="1"/>
</dbReference>
<dbReference type="InterPro" id="IPR018616">
    <property type="entry name" value="GUCD1"/>
</dbReference>
<evidence type="ECO:0000313" key="2">
    <source>
        <dbReference type="Proteomes" id="UP000007305"/>
    </source>
</evidence>
<protein>
    <recommendedName>
        <fullName evidence="3">Guanylyl cyclase 1</fullName>
    </recommendedName>
</protein>
<reference evidence="2" key="1">
    <citation type="journal article" date="2009" name="Science">
        <title>The B73 maize genome: complexity, diversity, and dynamics.</title>
        <authorList>
            <person name="Schnable P.S."/>
            <person name="Ware D."/>
            <person name="Fulton R.S."/>
            <person name="Stein J.C."/>
            <person name="Wei F."/>
            <person name="Pasternak S."/>
            <person name="Liang C."/>
            <person name="Zhang J."/>
            <person name="Fulton L."/>
            <person name="Graves T.A."/>
            <person name="Minx P."/>
            <person name="Reily A.D."/>
            <person name="Courtney L."/>
            <person name="Kruchowski S.S."/>
            <person name="Tomlinson C."/>
            <person name="Strong C."/>
            <person name="Delehaunty K."/>
            <person name="Fronick C."/>
            <person name="Courtney B."/>
            <person name="Rock S.M."/>
            <person name="Belter E."/>
            <person name="Du F."/>
            <person name="Kim K."/>
            <person name="Abbott R.M."/>
            <person name="Cotton M."/>
            <person name="Levy A."/>
            <person name="Marchetto P."/>
            <person name="Ochoa K."/>
            <person name="Jackson S.M."/>
            <person name="Gillam B."/>
            <person name="Chen W."/>
            <person name="Yan L."/>
            <person name="Higginbotham J."/>
            <person name="Cardenas M."/>
            <person name="Waligorski J."/>
            <person name="Applebaum E."/>
            <person name="Phelps L."/>
            <person name="Falcone J."/>
            <person name="Kanchi K."/>
            <person name="Thane T."/>
            <person name="Scimone A."/>
            <person name="Thane N."/>
            <person name="Henke J."/>
            <person name="Wang T."/>
            <person name="Ruppert J."/>
            <person name="Shah N."/>
            <person name="Rotter K."/>
            <person name="Hodges J."/>
            <person name="Ingenthron E."/>
            <person name="Cordes M."/>
            <person name="Kohlberg S."/>
            <person name="Sgro J."/>
            <person name="Delgado B."/>
            <person name="Mead K."/>
            <person name="Chinwalla A."/>
            <person name="Leonard S."/>
            <person name="Crouse K."/>
            <person name="Collura K."/>
            <person name="Kudrna D."/>
            <person name="Currie J."/>
            <person name="He R."/>
            <person name="Angelova A."/>
            <person name="Rajasekar S."/>
            <person name="Mueller T."/>
            <person name="Lomeli R."/>
            <person name="Scara G."/>
            <person name="Ko A."/>
            <person name="Delaney K."/>
            <person name="Wissotski M."/>
            <person name="Lopez G."/>
            <person name="Campos D."/>
            <person name="Braidotti M."/>
            <person name="Ashley E."/>
            <person name="Golser W."/>
            <person name="Kim H."/>
            <person name="Lee S."/>
            <person name="Lin J."/>
            <person name="Dujmic Z."/>
            <person name="Kim W."/>
            <person name="Talag J."/>
            <person name="Zuccolo A."/>
            <person name="Fan C."/>
            <person name="Sebastian A."/>
            <person name="Kramer M."/>
            <person name="Spiegel L."/>
            <person name="Nascimento L."/>
            <person name="Zutavern T."/>
            <person name="Miller B."/>
            <person name="Ambroise C."/>
            <person name="Muller S."/>
            <person name="Spooner W."/>
            <person name="Narechania A."/>
            <person name="Ren L."/>
            <person name="Wei S."/>
            <person name="Kumari S."/>
            <person name="Faga B."/>
            <person name="Levy M.J."/>
            <person name="McMahan L."/>
            <person name="Van Buren P."/>
            <person name="Vaughn M.W."/>
            <person name="Ying K."/>
            <person name="Yeh C.-T."/>
            <person name="Emrich S.J."/>
            <person name="Jia Y."/>
            <person name="Kalyanaraman A."/>
            <person name="Hsia A.-P."/>
            <person name="Barbazuk W.B."/>
            <person name="Baucom R.S."/>
            <person name="Brutnell T.P."/>
            <person name="Carpita N.C."/>
            <person name="Chaparro C."/>
            <person name="Chia J.-M."/>
            <person name="Deragon J.-M."/>
            <person name="Estill J.C."/>
            <person name="Fu Y."/>
            <person name="Jeddeloh J.A."/>
            <person name="Han Y."/>
            <person name="Lee H."/>
            <person name="Li P."/>
            <person name="Lisch D.R."/>
            <person name="Liu S."/>
            <person name="Liu Z."/>
            <person name="Nagel D.H."/>
            <person name="McCann M.C."/>
            <person name="SanMiguel P."/>
            <person name="Myers A.M."/>
            <person name="Nettleton D."/>
            <person name="Nguyen J."/>
            <person name="Penning B.W."/>
            <person name="Ponnala L."/>
            <person name="Schneider K.L."/>
            <person name="Schwartz D.C."/>
            <person name="Sharma A."/>
            <person name="Soderlund C."/>
            <person name="Springer N.M."/>
            <person name="Sun Q."/>
            <person name="Wang H."/>
            <person name="Waterman M."/>
            <person name="Westerman R."/>
            <person name="Wolfgruber T.K."/>
            <person name="Yang L."/>
            <person name="Yu Y."/>
            <person name="Zhang L."/>
            <person name="Zhou S."/>
            <person name="Zhu Q."/>
            <person name="Bennetzen J.L."/>
            <person name="Dawe R.K."/>
            <person name="Jiang J."/>
            <person name="Jiang N."/>
            <person name="Presting G.G."/>
            <person name="Wessler S.R."/>
            <person name="Aluru S."/>
            <person name="Martienssen R.A."/>
            <person name="Clifton S.W."/>
            <person name="McCombie W.R."/>
            <person name="Wing R.A."/>
            <person name="Wilson R.K."/>
        </authorList>
    </citation>
    <scope>NUCLEOTIDE SEQUENCE [LARGE SCALE GENOMIC DNA]</scope>
    <source>
        <strain evidence="2">cv. B73</strain>
    </source>
</reference>
<dbReference type="InterPro" id="IPR029064">
    <property type="entry name" value="Ribosomal_eL30-like_sf"/>
</dbReference>
<dbReference type="AlphaFoldDB" id="A0A804PCH8"/>
<accession>A0A804PCH8</accession>
<organism evidence="1 2">
    <name type="scientific">Zea mays</name>
    <name type="common">Maize</name>
    <dbReference type="NCBI Taxonomy" id="4577"/>
    <lineage>
        <taxon>Eukaryota</taxon>
        <taxon>Viridiplantae</taxon>
        <taxon>Streptophyta</taxon>
        <taxon>Embryophyta</taxon>
        <taxon>Tracheophyta</taxon>
        <taxon>Spermatophyta</taxon>
        <taxon>Magnoliopsida</taxon>
        <taxon>Liliopsida</taxon>
        <taxon>Poales</taxon>
        <taxon>Poaceae</taxon>
        <taxon>PACMAD clade</taxon>
        <taxon>Panicoideae</taxon>
        <taxon>Andropogonodae</taxon>
        <taxon>Andropogoneae</taxon>
        <taxon>Tripsacinae</taxon>
        <taxon>Zea</taxon>
    </lineage>
</organism>
<dbReference type="Gene3D" id="3.30.1330.30">
    <property type="match status" value="1"/>
</dbReference>
<dbReference type="InParanoid" id="A0A804PCH8"/>
<dbReference type="Pfam" id="PF09778">
    <property type="entry name" value="Guanylate_cyc_2"/>
    <property type="match status" value="1"/>
</dbReference>
<dbReference type="Gramene" id="Zm00001eb226980_T001">
    <property type="protein sequence ID" value="Zm00001eb226980_P001"/>
    <property type="gene ID" value="Zm00001eb226980"/>
</dbReference>
<reference evidence="1" key="3">
    <citation type="submission" date="2021-05" db="UniProtKB">
        <authorList>
            <consortium name="EnsemblPlants"/>
        </authorList>
    </citation>
    <scope>IDENTIFICATION</scope>
    <source>
        <strain evidence="1">cv. B73</strain>
    </source>
</reference>
<reference evidence="1" key="2">
    <citation type="submission" date="2019-07" db="EMBL/GenBank/DDBJ databases">
        <authorList>
            <person name="Seetharam A."/>
            <person name="Woodhouse M."/>
            <person name="Cannon E."/>
        </authorList>
    </citation>
    <scope>NUCLEOTIDE SEQUENCE [LARGE SCALE GENOMIC DNA]</scope>
    <source>
        <strain evidence="1">cv. B73</strain>
    </source>
</reference>
<dbReference type="Proteomes" id="UP000007305">
    <property type="component" value="Chromosome 5"/>
</dbReference>
<dbReference type="FunCoup" id="A0A804PCH8">
    <property type="interactions" value="468"/>
</dbReference>
<dbReference type="PANTHER" id="PTHR31400:SF1">
    <property type="entry name" value="PROTEIN GUCD1"/>
    <property type="match status" value="1"/>
</dbReference>
<dbReference type="FunFam" id="3.30.1330.30:FF:000032">
    <property type="entry name" value="Eukaryotic peptide chain release factor subunit 1"/>
    <property type="match status" value="1"/>
</dbReference>
<dbReference type="EnsemblPlants" id="Zm00001eb226980_T001">
    <property type="protein sequence ID" value="Zm00001eb226980_P001"/>
    <property type="gene ID" value="Zm00001eb226980"/>
</dbReference>
<dbReference type="SUPFAM" id="SSF55315">
    <property type="entry name" value="L30e-like"/>
    <property type="match status" value="1"/>
</dbReference>
<name>A0A804PCH8_MAIZE</name>
<keyword evidence="2" id="KW-1185">Reference proteome</keyword>
<proteinExistence type="predicted"/>